<dbReference type="EMBL" id="KK088422">
    <property type="protein sequence ID" value="EYE95330.1"/>
    <property type="molecule type" value="Genomic_DNA"/>
</dbReference>
<keyword evidence="2" id="KW-1185">Reference proteome</keyword>
<gene>
    <name evidence="1" type="ORF">EURHEDRAFT_523089</name>
</gene>
<reference evidence="2" key="1">
    <citation type="journal article" date="2014" name="Nat. Commun.">
        <title>Genomic adaptations of the halophilic Dead Sea filamentous fungus Eurotium rubrum.</title>
        <authorList>
            <person name="Kis-Papo T."/>
            <person name="Weig A.R."/>
            <person name="Riley R."/>
            <person name="Persoh D."/>
            <person name="Salamov A."/>
            <person name="Sun H."/>
            <person name="Lipzen A."/>
            <person name="Wasser S.P."/>
            <person name="Rambold G."/>
            <person name="Grigoriev I.V."/>
            <person name="Nevo E."/>
        </authorList>
    </citation>
    <scope>NUCLEOTIDE SEQUENCE [LARGE SCALE GENOMIC DNA]</scope>
    <source>
        <strain evidence="2">CBS 135680</strain>
    </source>
</reference>
<dbReference type="GeneID" id="63702010"/>
<evidence type="ECO:0000313" key="2">
    <source>
        <dbReference type="Proteomes" id="UP000019804"/>
    </source>
</evidence>
<dbReference type="RefSeq" id="XP_040639018.1">
    <property type="nucleotide sequence ID" value="XM_040786886.1"/>
</dbReference>
<dbReference type="OrthoDB" id="2520703at2759"/>
<dbReference type="Proteomes" id="UP000019804">
    <property type="component" value="Unassembled WGS sequence"/>
</dbReference>
<organism evidence="1 2">
    <name type="scientific">Aspergillus ruber (strain CBS 135680)</name>
    <dbReference type="NCBI Taxonomy" id="1388766"/>
    <lineage>
        <taxon>Eukaryota</taxon>
        <taxon>Fungi</taxon>
        <taxon>Dikarya</taxon>
        <taxon>Ascomycota</taxon>
        <taxon>Pezizomycotina</taxon>
        <taxon>Eurotiomycetes</taxon>
        <taxon>Eurotiomycetidae</taxon>
        <taxon>Eurotiales</taxon>
        <taxon>Aspergillaceae</taxon>
        <taxon>Aspergillus</taxon>
        <taxon>Aspergillus subgen. Aspergillus</taxon>
    </lineage>
</organism>
<accession>A0A017SGB9</accession>
<dbReference type="AlphaFoldDB" id="A0A017SGB9"/>
<dbReference type="HOGENOM" id="CLU_2061021_0_0_1"/>
<evidence type="ECO:0000313" key="1">
    <source>
        <dbReference type="EMBL" id="EYE95330.1"/>
    </source>
</evidence>
<sequence>MSGMQNIRGDCDGDSHLIKGYNDEDSDSVLMEILNVIFDTEDEKFGYQLRFKHPCTAASLGVLFTRLCNLRSITFILSNPCDVMLKILDRAALHQRPSHQAFPFPFLVIAKLRDAHGDL</sequence>
<protein>
    <submittedName>
        <fullName evidence="1">Uncharacterized protein</fullName>
    </submittedName>
</protein>
<name>A0A017SGB9_ASPRC</name>
<proteinExistence type="predicted"/>